<dbReference type="EMBL" id="FNPZ01000005">
    <property type="protein sequence ID" value="SDZ49311.1"/>
    <property type="molecule type" value="Genomic_DNA"/>
</dbReference>
<dbReference type="OrthoDB" id="4929908at2"/>
<keyword evidence="2" id="KW-1185">Reference proteome</keyword>
<proteinExistence type="predicted"/>
<dbReference type="STRING" id="381665.SAMN05216554_4207"/>
<gene>
    <name evidence="1" type="ORF">SAMN05216554_4207</name>
</gene>
<evidence type="ECO:0008006" key="3">
    <source>
        <dbReference type="Google" id="ProtNLM"/>
    </source>
</evidence>
<name>A0A1H3THM7_9MICO</name>
<reference evidence="1 2" key="1">
    <citation type="submission" date="2016-10" db="EMBL/GenBank/DDBJ databases">
        <authorList>
            <person name="de Groot N.N."/>
        </authorList>
    </citation>
    <scope>NUCLEOTIDE SEQUENCE [LARGE SCALE GENOMIC DNA]</scope>
    <source>
        <strain evidence="1 2">CGMCC 4.3491</strain>
    </source>
</reference>
<protein>
    <recommendedName>
        <fullName evidence="3">Gluconate 2-dehydrogenase subunit 3</fullName>
    </recommendedName>
</protein>
<accession>A0A1H3THM7</accession>
<sequence>MQHDSVADELVSIGARVARIAFPHDVPDEVYRCAAADALAHAATDPLVGLRIRRALEQIREPDASDELLLTWLEGQTDEDWFRAFRQLVIPSIYGDPAVWARIGYEGPSHHLGGYLHRGFNDLTWLPEPRIAESTEPMIEIGPDHTLGDGEPW</sequence>
<dbReference type="Proteomes" id="UP000198891">
    <property type="component" value="Unassembled WGS sequence"/>
</dbReference>
<dbReference type="RefSeq" id="WP_092557520.1">
    <property type="nucleotide sequence ID" value="NZ_FNPZ01000005.1"/>
</dbReference>
<dbReference type="AlphaFoldDB" id="A0A1H3THM7"/>
<organism evidence="1 2">
    <name type="scientific">Herbiconiux ginsengi</name>
    <dbReference type="NCBI Taxonomy" id="381665"/>
    <lineage>
        <taxon>Bacteria</taxon>
        <taxon>Bacillati</taxon>
        <taxon>Actinomycetota</taxon>
        <taxon>Actinomycetes</taxon>
        <taxon>Micrococcales</taxon>
        <taxon>Microbacteriaceae</taxon>
        <taxon>Herbiconiux</taxon>
    </lineage>
</organism>
<evidence type="ECO:0000313" key="2">
    <source>
        <dbReference type="Proteomes" id="UP000198891"/>
    </source>
</evidence>
<evidence type="ECO:0000313" key="1">
    <source>
        <dbReference type="EMBL" id="SDZ49311.1"/>
    </source>
</evidence>